<evidence type="ECO:0000256" key="4">
    <source>
        <dbReference type="ARBA" id="ARBA00004123"/>
    </source>
</evidence>
<keyword evidence="12" id="KW-0539">Nucleus</keyword>
<evidence type="ECO:0000256" key="6">
    <source>
        <dbReference type="ARBA" id="ARBA00022664"/>
    </source>
</evidence>
<proteinExistence type="inferred from homology"/>
<dbReference type="GO" id="GO:0005634">
    <property type="term" value="C:nucleus"/>
    <property type="evidence" value="ECO:0007669"/>
    <property type="project" value="UniProtKB-SubCell"/>
</dbReference>
<evidence type="ECO:0000256" key="8">
    <source>
        <dbReference type="ARBA" id="ARBA00022801"/>
    </source>
</evidence>
<evidence type="ECO:0000256" key="12">
    <source>
        <dbReference type="ARBA" id="ARBA00023242"/>
    </source>
</evidence>
<feature type="compositionally biased region" description="Basic and acidic residues" evidence="14">
    <location>
        <begin position="478"/>
        <end position="509"/>
    </location>
</feature>
<evidence type="ECO:0000256" key="1">
    <source>
        <dbReference type="ARBA" id="ARBA00001936"/>
    </source>
</evidence>
<feature type="compositionally biased region" description="Acidic residues" evidence="14">
    <location>
        <begin position="451"/>
        <end position="465"/>
    </location>
</feature>
<keyword evidence="6" id="KW-0507">mRNA processing</keyword>
<sequence length="525" mass="60347">MHICIEGCAHGDLDMIYEELRIYEEQTQKKVDLLICCGDFQATRNKEDLACMAVPKKYLEMGGFYKYYTGLQVAPILTLFIGGNHEASNHLQELSYGGWCAPNIYYLGNAGVININGLKIAGVSGIYRHYNYRKGHYECPPYDDNTMRSVYAMRNLEVFRLRQLKPLTIDIMVSHDWPQKIWEHGDRTKRFGKVEGLLRKKPDFKADMDSGKLGNPPCWDLLTKLKPKYWYSAHMHCRFEAKVFHEEADAATDFVALDKCILGRHFLEFVEIGEPVERNEDGTAKLTMEYDPEWLTVLSLTNKFLNCTTSDTKLPYEPSQNQSRANEQRWKFSPTEEEVQAVLKKFNNDLTIKHNFKQTVNGYDPEWDGGNFNNLKMPDPSINIQTVEFCDKLGIDDPLLIVSNLNNVKVHVPNYTISDQEAFKDCNIVSDKQATATKKPQLSLPKPINNDEIDLDDLDDDIEDSEALKSTKSPQVKAEIRQEEKIEVQSELEEPTKVEEKVNIEEPAAKKFKRRNQDLYAATDE</sequence>
<comment type="cofactor">
    <cofactor evidence="3">
        <name>Fe(2+)</name>
        <dbReference type="ChEBI" id="CHEBI:29033"/>
    </cofactor>
</comment>
<feature type="domain" description="Lariat debranching enzyme C-terminal" evidence="15">
    <location>
        <begin position="243"/>
        <end position="399"/>
    </location>
</feature>
<dbReference type="FunFam" id="3.60.21.10:FF:000035">
    <property type="entry name" value="Lariat debranching enzyme"/>
    <property type="match status" value="1"/>
</dbReference>
<comment type="cofactor">
    <cofactor evidence="1">
        <name>Mn(2+)</name>
        <dbReference type="ChEBI" id="CHEBI:29035"/>
    </cofactor>
</comment>
<dbReference type="EMBL" id="OU895877">
    <property type="protein sequence ID" value="CAG9800849.1"/>
    <property type="molecule type" value="Genomic_DNA"/>
</dbReference>
<organism evidence="16 17">
    <name type="scientific">Chironomus riparius</name>
    <dbReference type="NCBI Taxonomy" id="315576"/>
    <lineage>
        <taxon>Eukaryota</taxon>
        <taxon>Metazoa</taxon>
        <taxon>Ecdysozoa</taxon>
        <taxon>Arthropoda</taxon>
        <taxon>Hexapoda</taxon>
        <taxon>Insecta</taxon>
        <taxon>Pterygota</taxon>
        <taxon>Neoptera</taxon>
        <taxon>Endopterygota</taxon>
        <taxon>Diptera</taxon>
        <taxon>Nematocera</taxon>
        <taxon>Chironomoidea</taxon>
        <taxon>Chironomidae</taxon>
        <taxon>Chironominae</taxon>
        <taxon>Chironomus</taxon>
    </lineage>
</organism>
<evidence type="ECO:0000256" key="5">
    <source>
        <dbReference type="ARBA" id="ARBA00006045"/>
    </source>
</evidence>
<protein>
    <recommendedName>
        <fullName evidence="15">Lariat debranching enzyme C-terminal domain-containing protein</fullName>
    </recommendedName>
</protein>
<feature type="region of interest" description="Disordered" evidence="14">
    <location>
        <begin position="434"/>
        <end position="525"/>
    </location>
</feature>
<dbReference type="AlphaFoldDB" id="A0A9N9RQ21"/>
<evidence type="ECO:0000256" key="2">
    <source>
        <dbReference type="ARBA" id="ARBA00001947"/>
    </source>
</evidence>
<comment type="function">
    <text evidence="13">Cleaves the 2'-5' phosphodiester linkage at the branch point of lariat intron pre-mRNAs after splicing and converts them into linear molecules that are subsequently degraded. It thereby facilitates ribonucleotide turnover.</text>
</comment>
<dbReference type="OrthoDB" id="407609at2759"/>
<evidence type="ECO:0000256" key="3">
    <source>
        <dbReference type="ARBA" id="ARBA00001954"/>
    </source>
</evidence>
<dbReference type="SMART" id="SM01124">
    <property type="entry name" value="DBR1"/>
    <property type="match status" value="1"/>
</dbReference>
<reference evidence="16" key="1">
    <citation type="submission" date="2022-01" db="EMBL/GenBank/DDBJ databases">
        <authorList>
            <person name="King R."/>
        </authorList>
    </citation>
    <scope>NUCLEOTIDE SEQUENCE</scope>
</reference>
<keyword evidence="9" id="KW-0862">Zinc</keyword>
<keyword evidence="8" id="KW-0378">Hydrolase</keyword>
<dbReference type="InterPro" id="IPR004843">
    <property type="entry name" value="Calcineurin-like_PHP"/>
</dbReference>
<evidence type="ECO:0000256" key="14">
    <source>
        <dbReference type="SAM" id="MobiDB-lite"/>
    </source>
</evidence>
<comment type="similarity">
    <text evidence="5">Belongs to the lariat debranching enzyme family.</text>
</comment>
<comment type="cofactor">
    <cofactor evidence="2">
        <name>Zn(2+)</name>
        <dbReference type="ChEBI" id="CHEBI:29105"/>
    </cofactor>
</comment>
<keyword evidence="10" id="KW-0408">Iron</keyword>
<name>A0A9N9RQ21_9DIPT</name>
<evidence type="ECO:0000259" key="15">
    <source>
        <dbReference type="SMART" id="SM01124"/>
    </source>
</evidence>
<dbReference type="Pfam" id="PF00149">
    <property type="entry name" value="Metallophos"/>
    <property type="match status" value="1"/>
</dbReference>
<dbReference type="Proteomes" id="UP001153620">
    <property type="component" value="Chromosome 1"/>
</dbReference>
<evidence type="ECO:0000256" key="11">
    <source>
        <dbReference type="ARBA" id="ARBA00023211"/>
    </source>
</evidence>
<dbReference type="InterPro" id="IPR029052">
    <property type="entry name" value="Metallo-depent_PP-like"/>
</dbReference>
<evidence type="ECO:0000256" key="9">
    <source>
        <dbReference type="ARBA" id="ARBA00022833"/>
    </source>
</evidence>
<evidence type="ECO:0000313" key="17">
    <source>
        <dbReference type="Proteomes" id="UP001153620"/>
    </source>
</evidence>
<evidence type="ECO:0000313" key="16">
    <source>
        <dbReference type="EMBL" id="CAG9800849.1"/>
    </source>
</evidence>
<dbReference type="CDD" id="cd00844">
    <property type="entry name" value="MPP_Dbr1_N"/>
    <property type="match status" value="1"/>
</dbReference>
<dbReference type="InterPro" id="IPR041816">
    <property type="entry name" value="Dbr1_N"/>
</dbReference>
<reference evidence="16" key="2">
    <citation type="submission" date="2022-10" db="EMBL/GenBank/DDBJ databases">
        <authorList>
            <consortium name="ENA_rothamsted_submissions"/>
            <consortium name="culmorum"/>
            <person name="King R."/>
        </authorList>
    </citation>
    <scope>NUCLEOTIDE SEQUENCE</scope>
</reference>
<dbReference type="SUPFAM" id="SSF56300">
    <property type="entry name" value="Metallo-dependent phosphatases"/>
    <property type="match status" value="1"/>
</dbReference>
<dbReference type="Pfam" id="PF05011">
    <property type="entry name" value="DBR1"/>
    <property type="match status" value="1"/>
</dbReference>
<dbReference type="GO" id="GO:0008419">
    <property type="term" value="F:RNA lariat debranching enzyme activity"/>
    <property type="evidence" value="ECO:0007669"/>
    <property type="project" value="TreeGrafter"/>
</dbReference>
<evidence type="ECO:0000256" key="10">
    <source>
        <dbReference type="ARBA" id="ARBA00023004"/>
    </source>
</evidence>
<evidence type="ECO:0000256" key="13">
    <source>
        <dbReference type="ARBA" id="ARBA00058627"/>
    </source>
</evidence>
<dbReference type="PANTHER" id="PTHR12849:SF0">
    <property type="entry name" value="LARIAT DEBRANCHING ENZYME"/>
    <property type="match status" value="1"/>
</dbReference>
<dbReference type="GO" id="GO:0000398">
    <property type="term" value="P:mRNA splicing, via spliceosome"/>
    <property type="evidence" value="ECO:0007669"/>
    <property type="project" value="TreeGrafter"/>
</dbReference>
<gene>
    <name evidence="16" type="ORF">CHIRRI_LOCUS3787</name>
</gene>
<keyword evidence="11" id="KW-0464">Manganese</keyword>
<evidence type="ECO:0000256" key="7">
    <source>
        <dbReference type="ARBA" id="ARBA00022723"/>
    </source>
</evidence>
<dbReference type="Gene3D" id="3.60.21.10">
    <property type="match status" value="1"/>
</dbReference>
<accession>A0A9N9RQ21</accession>
<keyword evidence="7" id="KW-0479">Metal-binding</keyword>
<dbReference type="GO" id="GO:0046872">
    <property type="term" value="F:metal ion binding"/>
    <property type="evidence" value="ECO:0007669"/>
    <property type="project" value="UniProtKB-KW"/>
</dbReference>
<keyword evidence="17" id="KW-1185">Reference proteome</keyword>
<dbReference type="InterPro" id="IPR007708">
    <property type="entry name" value="DBR1_C"/>
</dbReference>
<dbReference type="PANTHER" id="PTHR12849">
    <property type="entry name" value="RNA LARIAT DEBRANCHING ENZYME"/>
    <property type="match status" value="1"/>
</dbReference>
<comment type="subcellular location">
    <subcellularLocation>
        <location evidence="4">Nucleus</location>
    </subcellularLocation>
</comment>